<feature type="region of interest" description="Disordered" evidence="1">
    <location>
        <begin position="209"/>
        <end position="234"/>
    </location>
</feature>
<name>A0AA44UTI4_PSEA5</name>
<feature type="region of interest" description="Disordered" evidence="1">
    <location>
        <begin position="1"/>
        <end position="195"/>
    </location>
</feature>
<dbReference type="EMBL" id="PHUJ01000003">
    <property type="protein sequence ID" value="PKB32960.1"/>
    <property type="molecule type" value="Genomic_DNA"/>
</dbReference>
<accession>A0AA44UTI4</accession>
<feature type="compositionally biased region" description="Low complexity" evidence="1">
    <location>
        <begin position="174"/>
        <end position="185"/>
    </location>
</feature>
<comment type="caution">
    <text evidence="2">The sequence shown here is derived from an EMBL/GenBank/DDBJ whole genome shotgun (WGS) entry which is preliminary data.</text>
</comment>
<feature type="compositionally biased region" description="Low complexity" evidence="1">
    <location>
        <begin position="10"/>
        <end position="22"/>
    </location>
</feature>
<dbReference type="Proteomes" id="UP000232453">
    <property type="component" value="Unassembled WGS sequence"/>
</dbReference>
<evidence type="ECO:0000313" key="2">
    <source>
        <dbReference type="EMBL" id="PKB32960.1"/>
    </source>
</evidence>
<dbReference type="AlphaFoldDB" id="A0AA44UTI4"/>
<reference evidence="2 3" key="1">
    <citation type="submission" date="2017-11" db="EMBL/GenBank/DDBJ databases">
        <title>Sequencing the genomes of 1000 actinobacteria strains.</title>
        <authorList>
            <person name="Klenk H.-P."/>
        </authorList>
    </citation>
    <scope>NUCLEOTIDE SEQUENCE [LARGE SCALE GENOMIC DNA]</scope>
    <source>
        <strain evidence="2 3">DSM 44104</strain>
    </source>
</reference>
<evidence type="ECO:0000313" key="3">
    <source>
        <dbReference type="Proteomes" id="UP000232453"/>
    </source>
</evidence>
<sequence>MWTSAERRAAASSVVDGAAGRGQVRACATRGRRTPPSRAAGRAGREVRAGARWCRGVRGRSRGYRGCGPRAGDGVRRSAGAPREPGAVRRRNRARSPGGAGRRGAEPRTGRRGAWESVNRPVRTNSTPDRSTTWERGRRAPRSGAGSDLGYSVRTGTTRPAVPEHGETNHLIVSTTSGTGSLRGSDLGRRTTRRAVREPVRTTRAAVDPVTGTREGSGAASGTGPLTVDDHPSPSIRTALSLRIIGRTSGFISRVSKSASHRSGVMTG</sequence>
<gene>
    <name evidence="2" type="ORF">ATL51_4707</name>
</gene>
<organism evidence="2 3">
    <name type="scientific">Pseudonocardia alni</name>
    <name type="common">Amycolata alni</name>
    <dbReference type="NCBI Taxonomy" id="33907"/>
    <lineage>
        <taxon>Bacteria</taxon>
        <taxon>Bacillati</taxon>
        <taxon>Actinomycetota</taxon>
        <taxon>Actinomycetes</taxon>
        <taxon>Pseudonocardiales</taxon>
        <taxon>Pseudonocardiaceae</taxon>
        <taxon>Pseudonocardia</taxon>
    </lineage>
</organism>
<proteinExistence type="predicted"/>
<evidence type="ECO:0000256" key="1">
    <source>
        <dbReference type="SAM" id="MobiDB-lite"/>
    </source>
</evidence>
<protein>
    <submittedName>
        <fullName evidence="2">Uncharacterized protein</fullName>
    </submittedName>
</protein>
<feature type="compositionally biased region" description="Polar residues" evidence="1">
    <location>
        <begin position="122"/>
        <end position="131"/>
    </location>
</feature>